<proteinExistence type="predicted"/>
<dbReference type="EMBL" id="GGFK01014626">
    <property type="protein sequence ID" value="MBW47947.1"/>
    <property type="molecule type" value="Transcribed_RNA"/>
</dbReference>
<evidence type="ECO:0000256" key="1">
    <source>
        <dbReference type="SAM" id="SignalP"/>
    </source>
</evidence>
<feature type="signal peptide" evidence="1">
    <location>
        <begin position="1"/>
        <end position="22"/>
    </location>
</feature>
<dbReference type="AlphaFoldDB" id="A0A2M4B4G6"/>
<accession>A0A2M4B4G6</accession>
<evidence type="ECO:0000313" key="2">
    <source>
        <dbReference type="EMBL" id="MBW47947.1"/>
    </source>
</evidence>
<name>A0A2M4B4G6_9DIPT</name>
<protein>
    <submittedName>
        <fullName evidence="2">Putative secreted protein</fullName>
    </submittedName>
</protein>
<organism evidence="2">
    <name type="scientific">Anopheles triannulatus</name>
    <dbReference type="NCBI Taxonomy" id="58253"/>
    <lineage>
        <taxon>Eukaryota</taxon>
        <taxon>Metazoa</taxon>
        <taxon>Ecdysozoa</taxon>
        <taxon>Arthropoda</taxon>
        <taxon>Hexapoda</taxon>
        <taxon>Insecta</taxon>
        <taxon>Pterygota</taxon>
        <taxon>Neoptera</taxon>
        <taxon>Endopterygota</taxon>
        <taxon>Diptera</taxon>
        <taxon>Nematocera</taxon>
        <taxon>Culicoidea</taxon>
        <taxon>Culicidae</taxon>
        <taxon>Anophelinae</taxon>
        <taxon>Anopheles</taxon>
    </lineage>
</organism>
<reference evidence="2" key="1">
    <citation type="submission" date="2018-01" db="EMBL/GenBank/DDBJ databases">
        <title>An insight into the sialome of Amazonian anophelines.</title>
        <authorList>
            <person name="Ribeiro J.M."/>
            <person name="Scarpassa V."/>
            <person name="Calvo E."/>
        </authorList>
    </citation>
    <scope>NUCLEOTIDE SEQUENCE</scope>
    <source>
        <tissue evidence="2">Salivary glands</tissue>
    </source>
</reference>
<keyword evidence="1" id="KW-0732">Signal</keyword>
<feature type="chain" id="PRO_5014617260" evidence="1">
    <location>
        <begin position="23"/>
        <end position="102"/>
    </location>
</feature>
<sequence length="102" mass="11550">MNFIHTSRLVGVELLYVCVVTSEIAVSIQDVHRRLGIQGTPGTTLHEGECKINRNQFPNRATDFISTSHSFSPEHYANLVGLTKVRLRFIFLRCSSSEWSVE</sequence>